<dbReference type="Proteomes" id="UP001181355">
    <property type="component" value="Chromosome"/>
</dbReference>
<dbReference type="InterPro" id="IPR011989">
    <property type="entry name" value="ARM-like"/>
</dbReference>
<dbReference type="Pfam" id="PF05569">
    <property type="entry name" value="Peptidase_M56"/>
    <property type="match status" value="1"/>
</dbReference>
<feature type="transmembrane region" description="Helical" evidence="1">
    <location>
        <begin position="323"/>
        <end position="343"/>
    </location>
</feature>
<dbReference type="InterPro" id="IPR008756">
    <property type="entry name" value="Peptidase_M56"/>
</dbReference>
<keyword evidence="1" id="KW-0812">Transmembrane</keyword>
<keyword evidence="1" id="KW-1133">Transmembrane helix</keyword>
<dbReference type="EMBL" id="CP133720">
    <property type="protein sequence ID" value="WMW80056.1"/>
    <property type="molecule type" value="Genomic_DNA"/>
</dbReference>
<dbReference type="Gene3D" id="1.25.10.10">
    <property type="entry name" value="Leucine-rich Repeat Variant"/>
    <property type="match status" value="1"/>
</dbReference>
<dbReference type="RefSeq" id="WP_309481549.1">
    <property type="nucleotide sequence ID" value="NZ_CP133720.1"/>
</dbReference>
<dbReference type="InterPro" id="IPR016024">
    <property type="entry name" value="ARM-type_fold"/>
</dbReference>
<dbReference type="CDD" id="cd07341">
    <property type="entry name" value="M56_BlaR1_MecR1_like"/>
    <property type="match status" value="1"/>
</dbReference>
<keyword evidence="1" id="KW-0472">Membrane</keyword>
<protein>
    <submittedName>
        <fullName evidence="3">M56 family metallopeptidase</fullName>
    </submittedName>
</protein>
<feature type="transmembrane region" description="Helical" evidence="1">
    <location>
        <begin position="43"/>
        <end position="61"/>
    </location>
</feature>
<dbReference type="Pfam" id="PF13646">
    <property type="entry name" value="HEAT_2"/>
    <property type="match status" value="1"/>
</dbReference>
<name>A0ABY9RGI0_9BURK</name>
<evidence type="ECO:0000256" key="1">
    <source>
        <dbReference type="SAM" id="Phobius"/>
    </source>
</evidence>
<organism evidence="3 4">
    <name type="scientific">Undibacterium cyanobacteriorum</name>
    <dbReference type="NCBI Taxonomy" id="3073561"/>
    <lineage>
        <taxon>Bacteria</taxon>
        <taxon>Pseudomonadati</taxon>
        <taxon>Pseudomonadota</taxon>
        <taxon>Betaproteobacteria</taxon>
        <taxon>Burkholderiales</taxon>
        <taxon>Oxalobacteraceae</taxon>
        <taxon>Undibacterium</taxon>
    </lineage>
</organism>
<dbReference type="SUPFAM" id="SSF48371">
    <property type="entry name" value="ARM repeat"/>
    <property type="match status" value="1"/>
</dbReference>
<dbReference type="PANTHER" id="PTHR34978:SF3">
    <property type="entry name" value="SLR0241 PROTEIN"/>
    <property type="match status" value="1"/>
</dbReference>
<evidence type="ECO:0000313" key="4">
    <source>
        <dbReference type="Proteomes" id="UP001181355"/>
    </source>
</evidence>
<reference evidence="3" key="1">
    <citation type="submission" date="2023-09" db="EMBL/GenBank/DDBJ databases">
        <title>Undibacterium sp. 20NA77.5 isolated from freshwater.</title>
        <authorList>
            <person name="Le V."/>
            <person name="Ko S.-R."/>
            <person name="Ahn C.-Y."/>
            <person name="Oh H.-M."/>
        </authorList>
    </citation>
    <scope>NUCLEOTIDE SEQUENCE</scope>
    <source>
        <strain evidence="3">20NA77.5</strain>
    </source>
</reference>
<dbReference type="PANTHER" id="PTHR34978">
    <property type="entry name" value="POSSIBLE SENSOR-TRANSDUCER PROTEIN BLAR"/>
    <property type="match status" value="1"/>
</dbReference>
<keyword evidence="4" id="KW-1185">Reference proteome</keyword>
<dbReference type="InterPro" id="IPR052173">
    <property type="entry name" value="Beta-lactam_resp_regulator"/>
</dbReference>
<gene>
    <name evidence="3" type="ORF">RF679_15590</name>
</gene>
<evidence type="ECO:0000259" key="2">
    <source>
        <dbReference type="Pfam" id="PF05569"/>
    </source>
</evidence>
<feature type="domain" description="Peptidase M56" evidence="2">
    <location>
        <begin position="93"/>
        <end position="308"/>
    </location>
</feature>
<dbReference type="InterPro" id="IPR004155">
    <property type="entry name" value="PBS_lyase_HEAT"/>
</dbReference>
<accession>A0ABY9RGI0</accession>
<dbReference type="SMART" id="SM00567">
    <property type="entry name" value="EZ_HEAT"/>
    <property type="match status" value="2"/>
</dbReference>
<feature type="transmembrane region" description="Helical" evidence="1">
    <location>
        <begin position="16"/>
        <end position="36"/>
    </location>
</feature>
<evidence type="ECO:0000313" key="3">
    <source>
        <dbReference type="EMBL" id="WMW80056.1"/>
    </source>
</evidence>
<sequence length="536" mass="60878">MNSAIEQINLLDAINVLGKISIVLAIAFALQGFVRFSSADRRALIVKISLIYLCLAPFLIIKDWGLSHQIQLQAPFILSAISDRAMDIPALPQLAYQASENPNTETSFSAVGWLLAIYALIASLLLLQRLYSLYRLVRSQDKLPHSMGAEFRLERHYLWTDRLHQLSAQFGISSPVQLSISDSISSPISWGIWRHTIVIDINSFQNQSPDDILRHELAHIVNRDWPSMIAMRMVCALYWFHPLVWLLQRQFLYQMECAADNTVLRMGSRASDYAQTLIDVSRAAESRKHMAMQIASEGQSLYQRIVNILNPEQVRTPVTRRDWWIGIALTGLILFCSASFSIVGEQVQWPRQLFENSLAHKAAPNRVASEVIHQLEALNDTDFHALASAMRSRNFEDRHAKKPGSFKQRQAIPILILALHDEEPVIRQLALWGLSEMRFYETLPVIAILLKDQDALVRAEAVGAIGDFGEKEWASKILPLLSDSSPVVRERVAHALGDLNDPRTLRALEEALHDQRNHAHPRVMNELRWALQEIQH</sequence>
<feature type="transmembrane region" description="Helical" evidence="1">
    <location>
        <begin position="110"/>
        <end position="131"/>
    </location>
</feature>
<proteinExistence type="predicted"/>